<dbReference type="RefSeq" id="WP_115537260.1">
    <property type="nucleotide sequence ID" value="NZ_QRGA01000021.1"/>
</dbReference>
<dbReference type="OrthoDB" id="9105441at2"/>
<dbReference type="Proteomes" id="UP000256838">
    <property type="component" value="Unassembled WGS sequence"/>
</dbReference>
<comment type="caution">
    <text evidence="1">The sequence shown here is derived from an EMBL/GenBank/DDBJ whole genome shotgun (WGS) entry which is preliminary data.</text>
</comment>
<dbReference type="EMBL" id="QRGA01000021">
    <property type="protein sequence ID" value="RDU95248.1"/>
    <property type="molecule type" value="Genomic_DNA"/>
</dbReference>
<gene>
    <name evidence="1" type="ORF">DWV00_30145</name>
</gene>
<accession>A0A3D8JQE6</accession>
<organism evidence="1 2">
    <name type="scientific">Trinickia dinghuensis</name>
    <dbReference type="NCBI Taxonomy" id="2291023"/>
    <lineage>
        <taxon>Bacteria</taxon>
        <taxon>Pseudomonadati</taxon>
        <taxon>Pseudomonadota</taxon>
        <taxon>Betaproteobacteria</taxon>
        <taxon>Burkholderiales</taxon>
        <taxon>Burkholderiaceae</taxon>
        <taxon>Trinickia</taxon>
    </lineage>
</organism>
<reference evidence="1 2" key="1">
    <citation type="submission" date="2018-08" db="EMBL/GenBank/DDBJ databases">
        <title>Paraburkholderia sp. DHOM06 isolated from forest soil.</title>
        <authorList>
            <person name="Gao Z.-H."/>
            <person name="Qiu L.-H."/>
        </authorList>
    </citation>
    <scope>NUCLEOTIDE SEQUENCE [LARGE SCALE GENOMIC DNA]</scope>
    <source>
        <strain evidence="1 2">DHOM06</strain>
    </source>
</reference>
<sequence length="110" mass="12086">MYNAAAQFAAVTVASDLIEVFKEVYGDTRIEELQSLDKALREIAERAEREFASCDALPENRRQVLAEAIAELAIAREAADDQNLIDMTNALKRAAGRINALVVDVMTNMG</sequence>
<evidence type="ECO:0000313" key="2">
    <source>
        <dbReference type="Proteomes" id="UP000256838"/>
    </source>
</evidence>
<proteinExistence type="predicted"/>
<protein>
    <submittedName>
        <fullName evidence="1">Uncharacterized protein</fullName>
    </submittedName>
</protein>
<name>A0A3D8JQE6_9BURK</name>
<evidence type="ECO:0000313" key="1">
    <source>
        <dbReference type="EMBL" id="RDU95248.1"/>
    </source>
</evidence>
<keyword evidence="2" id="KW-1185">Reference proteome</keyword>
<dbReference type="AlphaFoldDB" id="A0A3D8JQE6"/>